<dbReference type="NCBIfam" id="NF003807">
    <property type="entry name" value="PRK05395.1-4"/>
    <property type="match status" value="1"/>
</dbReference>
<dbReference type="InterPro" id="IPR036441">
    <property type="entry name" value="DHquinase_II_sf"/>
</dbReference>
<protein>
    <recommendedName>
        <fullName evidence="6 8">3-dehydroquinate dehydratase</fullName>
        <shortName evidence="8">3-dehydroquinase</shortName>
        <ecNumber evidence="6 8">4.2.1.10</ecNumber>
    </recommendedName>
    <alternativeName>
        <fullName evidence="8">Type II DHQase</fullName>
    </alternativeName>
</protein>
<evidence type="ECO:0000256" key="11">
    <source>
        <dbReference type="PIRSR" id="PIRSR001399-3"/>
    </source>
</evidence>
<evidence type="ECO:0000256" key="3">
    <source>
        <dbReference type="ARBA" id="ARBA00004902"/>
    </source>
</evidence>
<sequence>MSDIFVLNGPNLNMLGKREPEIYGSLTLDQIHGELTKKAQPLGLSLHFFQSNHEGALVDEIHRIYEMSSAGVIINPGGLTHPSVVLRDALAMLTCPVVEVHLSNIYKRESFRHTSLLSDMVMGQITGFGHFGYHMALMALHHHLSK</sequence>
<feature type="binding site" evidence="8 10">
    <location>
        <position position="88"/>
    </location>
    <ligand>
        <name>substrate</name>
    </ligand>
</feature>
<evidence type="ECO:0000256" key="1">
    <source>
        <dbReference type="ARBA" id="ARBA00001864"/>
    </source>
</evidence>
<feature type="binding site" evidence="8 10">
    <location>
        <position position="112"/>
    </location>
    <ligand>
        <name>substrate</name>
    </ligand>
</feature>
<dbReference type="Proteomes" id="UP000706172">
    <property type="component" value="Unassembled WGS sequence"/>
</dbReference>
<dbReference type="AlphaFoldDB" id="A0A931CWQ8"/>
<dbReference type="HAMAP" id="MF_00169">
    <property type="entry name" value="AroQ"/>
    <property type="match status" value="1"/>
</dbReference>
<evidence type="ECO:0000313" key="13">
    <source>
        <dbReference type="Proteomes" id="UP000706172"/>
    </source>
</evidence>
<comment type="pathway">
    <text evidence="3 8">Metabolic intermediate biosynthesis; chorismate biosynthesis; chorismate from D-erythrose 4-phosphate and phosphoenolpyruvate: step 3/7.</text>
</comment>
<accession>A0A931CWQ8</accession>
<dbReference type="PROSITE" id="PS01029">
    <property type="entry name" value="DEHYDROQUINASE_II"/>
    <property type="match status" value="1"/>
</dbReference>
<feature type="active site" description="Proton donor" evidence="8 9">
    <location>
        <position position="101"/>
    </location>
</feature>
<dbReference type="GO" id="GO:0003855">
    <property type="term" value="F:3-dehydroquinate dehydratase activity"/>
    <property type="evidence" value="ECO:0007669"/>
    <property type="project" value="UniProtKB-UniRule"/>
</dbReference>
<evidence type="ECO:0000256" key="10">
    <source>
        <dbReference type="PIRSR" id="PIRSR001399-2"/>
    </source>
</evidence>
<keyword evidence="7 8" id="KW-0456">Lyase</keyword>
<evidence type="ECO:0000256" key="8">
    <source>
        <dbReference type="HAMAP-Rule" id="MF_00169"/>
    </source>
</evidence>
<dbReference type="GO" id="GO:0019631">
    <property type="term" value="P:quinate catabolic process"/>
    <property type="evidence" value="ECO:0007669"/>
    <property type="project" value="TreeGrafter"/>
</dbReference>
<feature type="site" description="Transition state stabilizer" evidence="8 11">
    <location>
        <position position="18"/>
    </location>
</feature>
<comment type="subunit">
    <text evidence="5 8">Homododecamer.</text>
</comment>
<feature type="binding site" evidence="8 10">
    <location>
        <position position="75"/>
    </location>
    <ligand>
        <name>substrate</name>
    </ligand>
</feature>
<dbReference type="InterPro" id="IPR018509">
    <property type="entry name" value="DHquinase_II_CS"/>
</dbReference>
<dbReference type="GO" id="GO:0008652">
    <property type="term" value="P:amino acid biosynthetic process"/>
    <property type="evidence" value="ECO:0007669"/>
    <property type="project" value="UniProtKB-KW"/>
</dbReference>
<evidence type="ECO:0000256" key="4">
    <source>
        <dbReference type="ARBA" id="ARBA00011037"/>
    </source>
</evidence>
<comment type="catalytic activity">
    <reaction evidence="1 8">
        <text>3-dehydroquinate = 3-dehydroshikimate + H2O</text>
        <dbReference type="Rhea" id="RHEA:21096"/>
        <dbReference type="ChEBI" id="CHEBI:15377"/>
        <dbReference type="ChEBI" id="CHEBI:16630"/>
        <dbReference type="ChEBI" id="CHEBI:32364"/>
        <dbReference type="EC" id="4.2.1.10"/>
    </reaction>
</comment>
<evidence type="ECO:0000256" key="9">
    <source>
        <dbReference type="PIRSR" id="PIRSR001399-1"/>
    </source>
</evidence>
<dbReference type="PANTHER" id="PTHR21272:SF3">
    <property type="entry name" value="CATABOLIC 3-DEHYDROQUINASE"/>
    <property type="match status" value="1"/>
</dbReference>
<dbReference type="NCBIfam" id="TIGR01088">
    <property type="entry name" value="aroQ"/>
    <property type="match status" value="1"/>
</dbReference>
<proteinExistence type="inferred from homology"/>
<keyword evidence="8" id="KW-0028">Amino-acid biosynthesis</keyword>
<evidence type="ECO:0000256" key="7">
    <source>
        <dbReference type="ARBA" id="ARBA00023239"/>
    </source>
</evidence>
<dbReference type="PIRSF" id="PIRSF001399">
    <property type="entry name" value="DHquinase_II"/>
    <property type="match status" value="1"/>
</dbReference>
<comment type="caution">
    <text evidence="12">The sequence shown here is derived from an EMBL/GenBank/DDBJ whole genome shotgun (WGS) entry which is preliminary data.</text>
</comment>
<dbReference type="PANTHER" id="PTHR21272">
    <property type="entry name" value="CATABOLIC 3-DEHYDROQUINASE"/>
    <property type="match status" value="1"/>
</dbReference>
<dbReference type="Pfam" id="PF01220">
    <property type="entry name" value="DHquinase_II"/>
    <property type="match status" value="1"/>
</dbReference>
<gene>
    <name evidence="8 12" type="primary">aroQ</name>
    <name evidence="12" type="ORF">H0S81_02705</name>
</gene>
<dbReference type="NCBIfam" id="NF003805">
    <property type="entry name" value="PRK05395.1-2"/>
    <property type="match status" value="1"/>
</dbReference>
<keyword evidence="8" id="KW-0057">Aromatic amino acid biosynthesis</keyword>
<comment type="similarity">
    <text evidence="4 8">Belongs to the type-II 3-dehydroquinase family.</text>
</comment>
<evidence type="ECO:0000313" key="12">
    <source>
        <dbReference type="EMBL" id="MBG0778821.1"/>
    </source>
</evidence>
<name>A0A931CWQ8_9BACT</name>
<dbReference type="SUPFAM" id="SSF52304">
    <property type="entry name" value="Type II 3-dehydroquinate dehydratase"/>
    <property type="match status" value="1"/>
</dbReference>
<feature type="binding site" evidence="8 10">
    <location>
        <position position="81"/>
    </location>
    <ligand>
        <name>substrate</name>
    </ligand>
</feature>
<dbReference type="CDD" id="cd00466">
    <property type="entry name" value="DHQase_II"/>
    <property type="match status" value="1"/>
</dbReference>
<dbReference type="GO" id="GO:0009073">
    <property type="term" value="P:aromatic amino acid family biosynthetic process"/>
    <property type="evidence" value="ECO:0007669"/>
    <property type="project" value="UniProtKB-KW"/>
</dbReference>
<dbReference type="Gene3D" id="3.40.50.9100">
    <property type="entry name" value="Dehydroquinase, class II"/>
    <property type="match status" value="1"/>
</dbReference>
<reference evidence="12" key="1">
    <citation type="submission" date="2020-07" db="EMBL/GenBank/DDBJ databases">
        <title>Severe corrosion of carbon steel in oil field produced water can be linked to methanogenic archaea containing a special type of NiFe hydrogenase.</title>
        <authorList>
            <person name="Lahme S."/>
            <person name="Mand J."/>
            <person name="Longwell J."/>
            <person name="Smith R."/>
            <person name="Enning D."/>
        </authorList>
    </citation>
    <scope>NUCLEOTIDE SEQUENCE</scope>
    <source>
        <strain evidence="12">MIC098Bin6</strain>
    </source>
</reference>
<evidence type="ECO:0000256" key="5">
    <source>
        <dbReference type="ARBA" id="ARBA00011193"/>
    </source>
</evidence>
<organism evidence="12 13">
    <name type="scientific">Desulfotignum balticum</name>
    <dbReference type="NCBI Taxonomy" id="115781"/>
    <lineage>
        <taxon>Bacteria</taxon>
        <taxon>Pseudomonadati</taxon>
        <taxon>Thermodesulfobacteriota</taxon>
        <taxon>Desulfobacteria</taxon>
        <taxon>Desulfobacterales</taxon>
        <taxon>Desulfobacteraceae</taxon>
        <taxon>Desulfotignum</taxon>
    </lineage>
</organism>
<dbReference type="NCBIfam" id="NF003806">
    <property type="entry name" value="PRK05395.1-3"/>
    <property type="match status" value="1"/>
</dbReference>
<comment type="function">
    <text evidence="2 8">Catalyzes a trans-dehydration via an enolate intermediate.</text>
</comment>
<evidence type="ECO:0000256" key="6">
    <source>
        <dbReference type="ARBA" id="ARBA00012060"/>
    </source>
</evidence>
<feature type="active site" description="Proton acceptor" evidence="8 9">
    <location>
        <position position="23"/>
    </location>
</feature>
<dbReference type="InterPro" id="IPR001874">
    <property type="entry name" value="DHquinase_II"/>
</dbReference>
<evidence type="ECO:0000256" key="2">
    <source>
        <dbReference type="ARBA" id="ARBA00003924"/>
    </source>
</evidence>
<dbReference type="EMBL" id="JACCQK010000117">
    <property type="protein sequence ID" value="MBG0778821.1"/>
    <property type="molecule type" value="Genomic_DNA"/>
</dbReference>
<dbReference type="GO" id="GO:0009423">
    <property type="term" value="P:chorismate biosynthetic process"/>
    <property type="evidence" value="ECO:0007669"/>
    <property type="project" value="UniProtKB-UniRule"/>
</dbReference>
<dbReference type="EC" id="4.2.1.10" evidence="6 8"/>
<feature type="binding site" evidence="8 10">
    <location>
        <begin position="102"/>
        <end position="103"/>
    </location>
    <ligand>
        <name>substrate</name>
    </ligand>
</feature>